<proteinExistence type="predicted"/>
<name>A0AAE0XPC3_9GAST</name>
<dbReference type="AlphaFoldDB" id="A0AAE0XPC3"/>
<feature type="compositionally biased region" description="Low complexity" evidence="1">
    <location>
        <begin position="793"/>
        <end position="803"/>
    </location>
</feature>
<feature type="region of interest" description="Disordered" evidence="1">
    <location>
        <begin position="603"/>
        <end position="629"/>
    </location>
</feature>
<accession>A0AAE0XPC3</accession>
<feature type="compositionally biased region" description="Low complexity" evidence="1">
    <location>
        <begin position="469"/>
        <end position="483"/>
    </location>
</feature>
<feature type="compositionally biased region" description="Basic and acidic residues" evidence="1">
    <location>
        <begin position="50"/>
        <end position="69"/>
    </location>
</feature>
<organism evidence="2 3">
    <name type="scientific">Elysia crispata</name>
    <name type="common">lettuce slug</name>
    <dbReference type="NCBI Taxonomy" id="231223"/>
    <lineage>
        <taxon>Eukaryota</taxon>
        <taxon>Metazoa</taxon>
        <taxon>Spiralia</taxon>
        <taxon>Lophotrochozoa</taxon>
        <taxon>Mollusca</taxon>
        <taxon>Gastropoda</taxon>
        <taxon>Heterobranchia</taxon>
        <taxon>Euthyneura</taxon>
        <taxon>Panpulmonata</taxon>
        <taxon>Sacoglossa</taxon>
        <taxon>Placobranchoidea</taxon>
        <taxon>Plakobranchidae</taxon>
        <taxon>Elysia</taxon>
    </lineage>
</organism>
<dbReference type="EMBL" id="JAWDGP010007897">
    <property type="protein sequence ID" value="KAK3701144.1"/>
    <property type="molecule type" value="Genomic_DNA"/>
</dbReference>
<evidence type="ECO:0000256" key="1">
    <source>
        <dbReference type="SAM" id="MobiDB-lite"/>
    </source>
</evidence>
<feature type="region of interest" description="Disordered" evidence="1">
    <location>
        <begin position="769"/>
        <end position="803"/>
    </location>
</feature>
<evidence type="ECO:0000313" key="2">
    <source>
        <dbReference type="EMBL" id="KAK3701144.1"/>
    </source>
</evidence>
<feature type="region of interest" description="Disordered" evidence="1">
    <location>
        <begin position="42"/>
        <end position="69"/>
    </location>
</feature>
<reference evidence="2" key="1">
    <citation type="journal article" date="2023" name="G3 (Bethesda)">
        <title>A reference genome for the long-term kleptoplast-retaining sea slug Elysia crispata morphotype clarki.</title>
        <authorList>
            <person name="Eastman K.E."/>
            <person name="Pendleton A.L."/>
            <person name="Shaikh M.A."/>
            <person name="Suttiyut T."/>
            <person name="Ogas R."/>
            <person name="Tomko P."/>
            <person name="Gavelis G."/>
            <person name="Widhalm J.R."/>
            <person name="Wisecaver J.H."/>
        </authorList>
    </citation>
    <scope>NUCLEOTIDE SEQUENCE</scope>
    <source>
        <strain evidence="2">ECLA1</strain>
    </source>
</reference>
<evidence type="ECO:0000313" key="3">
    <source>
        <dbReference type="Proteomes" id="UP001283361"/>
    </source>
</evidence>
<dbReference type="Proteomes" id="UP001283361">
    <property type="component" value="Unassembled WGS sequence"/>
</dbReference>
<sequence>MSQCADTLMIQDINYDDRGELETHDLCSVAVEIDNALSDEPTGFFPSSISERDVNETNNERKHGKDQSMDIHEEANEASMADEEAVSDQSQLSEGIIINSEGMNKVAAFDSELVPNDVETPLAVVKTEPLDPDEDTISTEEELVPSLPLTQSALQLQFSETSGNSCVAVIKQEVADESSGKTLPTPVVSEPGSQCETASLLGKRKKHRKLYKKIGKPSIKNLEISPLSRKIFQGGQNLEAKDIPAINTMDLCLVCSAPCVITRNRKIPSLPFCRKCKKAYFYQLGHSKKRPIRCNYGRNCNIHYKNGIHCPLCHLEKFQRILRSSQAAFRSGSGIDPCGSASNREYSNTKLRRKETSLFVNDEQLIQEALHSYPLVVLNKMAMSPNETVDTKDLPDVFITSEKRPSLEKVSSPRMFAMPFEEDVVKQEVPFLPNGAEPCFNSITHVELEKEDKLPPKLGPIKIPFFSTQNKAAKSSSNSSISSLPEQNKPRRGRPRKNLPPSQLQEKLKDSFKPSILNSILNNRDQESSLKKLKAEEKDIKIFVFQCGHACSACNNSTSKHWLRQNGYLTAEPASVQSQNTQTDSSLYQKFVEFYNAAVNSAPKKSSSKTRHKNEVSPKIFKPDPAPIPTNMIPNSVSGGLPQMILFPPPPPPPPHQIMDLTSPGSSPTSPPAPFKRKSAEAKPSPIPTDQSLLCNQFPGSQQGIGGKVSNIPNTSNSVPTNLATMSAVRMALSSHLLKQEGRLGYLQPNRLFLAPQNFPLGLPLQSITPSSSVRQPGAPYFLSPSSDRTGRKSPSSSKLKKP</sequence>
<keyword evidence="3" id="KW-1185">Reference proteome</keyword>
<gene>
    <name evidence="2" type="ORF">RRG08_029616</name>
</gene>
<feature type="region of interest" description="Disordered" evidence="1">
    <location>
        <begin position="649"/>
        <end position="687"/>
    </location>
</feature>
<comment type="caution">
    <text evidence="2">The sequence shown here is derived from an EMBL/GenBank/DDBJ whole genome shotgun (WGS) entry which is preliminary data.</text>
</comment>
<protein>
    <submittedName>
        <fullName evidence="2">Uncharacterized protein</fullName>
    </submittedName>
</protein>
<feature type="region of interest" description="Disordered" evidence="1">
    <location>
        <begin position="469"/>
        <end position="508"/>
    </location>
</feature>